<accession>B7PWS3</accession>
<dbReference type="AlphaFoldDB" id="B7PWS3"/>
<dbReference type="InParanoid" id="B7PWS3"/>
<organism>
    <name type="scientific">Ixodes scapularis</name>
    <name type="common">Black-legged tick</name>
    <name type="synonym">Deer tick</name>
    <dbReference type="NCBI Taxonomy" id="6945"/>
    <lineage>
        <taxon>Eukaryota</taxon>
        <taxon>Metazoa</taxon>
        <taxon>Ecdysozoa</taxon>
        <taxon>Arthropoda</taxon>
        <taxon>Chelicerata</taxon>
        <taxon>Arachnida</taxon>
        <taxon>Acari</taxon>
        <taxon>Parasitiformes</taxon>
        <taxon>Ixodida</taxon>
        <taxon>Ixodoidea</taxon>
        <taxon>Ixodidae</taxon>
        <taxon>Ixodinae</taxon>
        <taxon>Ixodes</taxon>
    </lineage>
</organism>
<evidence type="ECO:0000313" key="3">
    <source>
        <dbReference type="EnsemblMetazoa" id="ISCW007579-PA"/>
    </source>
</evidence>
<proteinExistence type="predicted"/>
<protein>
    <submittedName>
        <fullName evidence="2 3">Uncharacterized protein</fullName>
    </submittedName>
</protein>
<evidence type="ECO:0000313" key="2">
    <source>
        <dbReference type="EMBL" id="EEC11045.1"/>
    </source>
</evidence>
<keyword evidence="4" id="KW-1185">Reference proteome</keyword>
<dbReference type="EMBL" id="DS809908">
    <property type="protein sequence ID" value="EEC11045.1"/>
    <property type="molecule type" value="Genomic_DNA"/>
</dbReference>
<dbReference type="EnsemblMetazoa" id="ISCW007579-RA">
    <property type="protein sequence ID" value="ISCW007579-PA"/>
    <property type="gene ID" value="ISCW007579"/>
</dbReference>
<dbReference type="VEuPathDB" id="VectorBase:ISCI007579"/>
<dbReference type="EMBL" id="ABJB011127232">
    <property type="status" value="NOT_ANNOTATED_CDS"/>
    <property type="molecule type" value="Genomic_DNA"/>
</dbReference>
<feature type="region of interest" description="Disordered" evidence="1">
    <location>
        <begin position="1"/>
        <end position="51"/>
    </location>
</feature>
<gene>
    <name evidence="2" type="ORF">IscW_ISCW007579</name>
</gene>
<dbReference type="HOGENOM" id="CLU_3108745_0_0_1"/>
<evidence type="ECO:0000256" key="1">
    <source>
        <dbReference type="SAM" id="MobiDB-lite"/>
    </source>
</evidence>
<sequence length="51" mass="5455">MGRRVGRDLNSVSEPRAGDGGGDSEEDSSDQLMMISWWRPGATDCPGDRSG</sequence>
<evidence type="ECO:0000313" key="4">
    <source>
        <dbReference type="Proteomes" id="UP000001555"/>
    </source>
</evidence>
<name>B7PWS3_IXOSC</name>
<dbReference type="VEuPathDB" id="VectorBase:ISCW007579"/>
<reference evidence="3" key="2">
    <citation type="submission" date="2020-05" db="UniProtKB">
        <authorList>
            <consortium name="EnsemblMetazoa"/>
        </authorList>
    </citation>
    <scope>IDENTIFICATION</scope>
    <source>
        <strain evidence="3">wikel</strain>
    </source>
</reference>
<dbReference type="Proteomes" id="UP000001555">
    <property type="component" value="Unassembled WGS sequence"/>
</dbReference>
<dbReference type="PaxDb" id="6945-B7PWS3"/>
<reference evidence="2 4" key="1">
    <citation type="submission" date="2008-03" db="EMBL/GenBank/DDBJ databases">
        <title>Annotation of Ixodes scapularis.</title>
        <authorList>
            <consortium name="Ixodes scapularis Genome Project Consortium"/>
            <person name="Caler E."/>
            <person name="Hannick L.I."/>
            <person name="Bidwell S."/>
            <person name="Joardar V."/>
            <person name="Thiagarajan M."/>
            <person name="Amedeo P."/>
            <person name="Galinsky K.J."/>
            <person name="Schobel S."/>
            <person name="Inman J."/>
            <person name="Hostetler J."/>
            <person name="Miller J."/>
            <person name="Hammond M."/>
            <person name="Megy K."/>
            <person name="Lawson D."/>
            <person name="Kodira C."/>
            <person name="Sutton G."/>
            <person name="Meyer J."/>
            <person name="Hill C.A."/>
            <person name="Birren B."/>
            <person name="Nene V."/>
            <person name="Collins F."/>
            <person name="Alarcon-Chaidez F."/>
            <person name="Wikel S."/>
            <person name="Strausberg R."/>
        </authorList>
    </citation>
    <scope>NUCLEOTIDE SEQUENCE [LARGE SCALE GENOMIC DNA]</scope>
    <source>
        <strain evidence="4">Wikel</strain>
        <strain evidence="2">Wikel colony</strain>
    </source>
</reference>